<dbReference type="GO" id="GO:0046872">
    <property type="term" value="F:metal ion binding"/>
    <property type="evidence" value="ECO:0007669"/>
    <property type="project" value="UniProtKB-KW"/>
</dbReference>
<dbReference type="InterPro" id="IPR056751">
    <property type="entry name" value="PAS_13"/>
</dbReference>
<evidence type="ECO:0000256" key="2">
    <source>
        <dbReference type="ARBA" id="ARBA00022723"/>
    </source>
</evidence>
<keyword evidence="2" id="KW-0479">Metal-binding</keyword>
<dbReference type="AlphaFoldDB" id="A0A1Y1XYM1"/>
<dbReference type="GO" id="GO:0005634">
    <property type="term" value="C:nucleus"/>
    <property type="evidence" value="ECO:0007669"/>
    <property type="project" value="UniProtKB-SubCell"/>
</dbReference>
<feature type="domain" description="ERT1/acuK family PAS" evidence="6">
    <location>
        <begin position="197"/>
        <end position="223"/>
    </location>
</feature>
<keyword evidence="3" id="KW-0805">Transcription regulation</keyword>
<dbReference type="InParanoid" id="A0A1Y1XYM1"/>
<evidence type="ECO:0000313" key="7">
    <source>
        <dbReference type="EMBL" id="ORX90838.1"/>
    </source>
</evidence>
<keyword evidence="5" id="KW-0539">Nucleus</keyword>
<accession>A0A1Y1XYM1</accession>
<protein>
    <recommendedName>
        <fullName evidence="6">ERT1/acuK family PAS domain-containing protein</fullName>
    </recommendedName>
</protein>
<dbReference type="Pfam" id="PF24990">
    <property type="entry name" value="PAS_13"/>
    <property type="match status" value="2"/>
</dbReference>
<evidence type="ECO:0000313" key="8">
    <source>
        <dbReference type="Proteomes" id="UP000193498"/>
    </source>
</evidence>
<proteinExistence type="predicted"/>
<dbReference type="GO" id="GO:0009267">
    <property type="term" value="P:cellular response to starvation"/>
    <property type="evidence" value="ECO:0007669"/>
    <property type="project" value="TreeGrafter"/>
</dbReference>
<dbReference type="Proteomes" id="UP000193498">
    <property type="component" value="Unassembled WGS sequence"/>
</dbReference>
<comment type="caution">
    <text evidence="7">The sequence shown here is derived from an EMBL/GenBank/DDBJ whole genome shotgun (WGS) entry which is preliminary data.</text>
</comment>
<keyword evidence="4" id="KW-0804">Transcription</keyword>
<evidence type="ECO:0000256" key="1">
    <source>
        <dbReference type="ARBA" id="ARBA00004123"/>
    </source>
</evidence>
<dbReference type="PANTHER" id="PTHR47659">
    <property type="entry name" value="ZN(II)2CYS6 TRANSCRIPTION FACTOR (EUROFUNG)-RELATED"/>
    <property type="match status" value="1"/>
</dbReference>
<name>A0A1Y1XYM1_9FUNG</name>
<evidence type="ECO:0000256" key="3">
    <source>
        <dbReference type="ARBA" id="ARBA00023015"/>
    </source>
</evidence>
<dbReference type="OrthoDB" id="2538135at2759"/>
<evidence type="ECO:0000256" key="5">
    <source>
        <dbReference type="ARBA" id="ARBA00023242"/>
    </source>
</evidence>
<dbReference type="STRING" id="1314790.A0A1Y1XYM1"/>
<dbReference type="PANTHER" id="PTHR47659:SF1">
    <property type="entry name" value="TRANSCRIPTION ACTIVATOR OF GLUCONEOGENESIS ERT1"/>
    <property type="match status" value="1"/>
</dbReference>
<sequence length="226" mass="25870">MLVNPAENMANTGWGSVSESVPDNNLLRIKQGNRSPTNVVPAVSAIYHNPTAPYNYTEGYHHLFRYIKARMTKEEVIHICKAFAVFRPSFIALVKNLTEEDMIYMEKGFQRVILEYEKMISFSGTPTAVWRRTGQLALVGKEFSFLTQWSRDDLLRKPTYIYESAISYWDHFAVHAFDNSEQSVQIKCNLVTPAGRVVPCAFCFTFKRDIFDIPLAIVGNFLPILE</sequence>
<reference evidence="7 8" key="1">
    <citation type="submission" date="2016-07" db="EMBL/GenBank/DDBJ databases">
        <title>Pervasive Adenine N6-methylation of Active Genes in Fungi.</title>
        <authorList>
            <consortium name="DOE Joint Genome Institute"/>
            <person name="Mondo S.J."/>
            <person name="Dannebaum R.O."/>
            <person name="Kuo R.C."/>
            <person name="Labutti K."/>
            <person name="Haridas S."/>
            <person name="Kuo A."/>
            <person name="Salamov A."/>
            <person name="Ahrendt S.R."/>
            <person name="Lipzen A."/>
            <person name="Sullivan W."/>
            <person name="Andreopoulos W.B."/>
            <person name="Clum A."/>
            <person name="Lindquist E."/>
            <person name="Daum C."/>
            <person name="Ramamoorthy G.K."/>
            <person name="Gryganskyi A."/>
            <person name="Culley D."/>
            <person name="Magnuson J.K."/>
            <person name="James T.Y."/>
            <person name="O'Malley M.A."/>
            <person name="Stajich J.E."/>
            <person name="Spatafora J.W."/>
            <person name="Visel A."/>
            <person name="Grigoriev I.V."/>
        </authorList>
    </citation>
    <scope>NUCLEOTIDE SEQUENCE [LARGE SCALE GENOMIC DNA]</scope>
    <source>
        <strain evidence="7 8">CBS 931.73</strain>
    </source>
</reference>
<dbReference type="EMBL" id="MCFE01000357">
    <property type="protein sequence ID" value="ORX90838.1"/>
    <property type="molecule type" value="Genomic_DNA"/>
</dbReference>
<dbReference type="GO" id="GO:0003700">
    <property type="term" value="F:DNA-binding transcription factor activity"/>
    <property type="evidence" value="ECO:0007669"/>
    <property type="project" value="TreeGrafter"/>
</dbReference>
<feature type="domain" description="ERT1/acuK family PAS" evidence="6">
    <location>
        <begin position="125"/>
        <end position="193"/>
    </location>
</feature>
<gene>
    <name evidence="7" type="ORF">K493DRAFT_55697</name>
</gene>
<dbReference type="GO" id="GO:0000977">
    <property type="term" value="F:RNA polymerase II transcription regulatory region sequence-specific DNA binding"/>
    <property type="evidence" value="ECO:0007669"/>
    <property type="project" value="TreeGrafter"/>
</dbReference>
<organism evidence="7 8">
    <name type="scientific">Basidiobolus meristosporus CBS 931.73</name>
    <dbReference type="NCBI Taxonomy" id="1314790"/>
    <lineage>
        <taxon>Eukaryota</taxon>
        <taxon>Fungi</taxon>
        <taxon>Fungi incertae sedis</taxon>
        <taxon>Zoopagomycota</taxon>
        <taxon>Entomophthoromycotina</taxon>
        <taxon>Basidiobolomycetes</taxon>
        <taxon>Basidiobolales</taxon>
        <taxon>Basidiobolaceae</taxon>
        <taxon>Basidiobolus</taxon>
    </lineage>
</organism>
<evidence type="ECO:0000259" key="6">
    <source>
        <dbReference type="Pfam" id="PF24990"/>
    </source>
</evidence>
<comment type="subcellular location">
    <subcellularLocation>
        <location evidence="1">Nucleus</location>
    </subcellularLocation>
</comment>
<keyword evidence="8" id="KW-1185">Reference proteome</keyword>
<dbReference type="InterPro" id="IPR050335">
    <property type="entry name" value="ERT1_acuK_gluconeogen_tf"/>
</dbReference>
<evidence type="ECO:0000256" key="4">
    <source>
        <dbReference type="ARBA" id="ARBA00023163"/>
    </source>
</evidence>